<protein>
    <submittedName>
        <fullName evidence="1">Uncharacterized protein</fullName>
    </submittedName>
</protein>
<evidence type="ECO:0000313" key="2">
    <source>
        <dbReference type="Proteomes" id="UP000034034"/>
    </source>
</evidence>
<dbReference type="EMBL" id="CP009922">
    <property type="protein sequence ID" value="AKG43871.1"/>
    <property type="molecule type" value="Genomic_DNA"/>
</dbReference>
<name>A0A0F7CP15_9ACTN</name>
<dbReference type="PATRIC" id="fig|408015.6.peg.2528"/>
<dbReference type="AlphaFoldDB" id="A0A0F7CP15"/>
<accession>A0A0F7CP15</accession>
<dbReference type="Proteomes" id="UP000034034">
    <property type="component" value="Chromosome"/>
</dbReference>
<evidence type="ECO:0000313" key="1">
    <source>
        <dbReference type="EMBL" id="AKG43871.1"/>
    </source>
</evidence>
<dbReference type="KEGG" id="sxi:SXIM_24870"/>
<gene>
    <name evidence="1" type="ORF">SXIM_24870</name>
</gene>
<reference evidence="1" key="1">
    <citation type="submission" date="2019-08" db="EMBL/GenBank/DDBJ databases">
        <title>Complete genome sequence of a mangrove-derived Streptomyces xiamenensis.</title>
        <authorList>
            <person name="Xu J."/>
        </authorList>
    </citation>
    <scope>NUCLEOTIDE SEQUENCE</scope>
    <source>
        <strain evidence="1">318</strain>
    </source>
</reference>
<dbReference type="HOGENOM" id="CLU_1895106_0_0_11"/>
<organism evidence="1 2">
    <name type="scientific">Streptomyces xiamenensis</name>
    <dbReference type="NCBI Taxonomy" id="408015"/>
    <lineage>
        <taxon>Bacteria</taxon>
        <taxon>Bacillati</taxon>
        <taxon>Actinomycetota</taxon>
        <taxon>Actinomycetes</taxon>
        <taxon>Kitasatosporales</taxon>
        <taxon>Streptomycetaceae</taxon>
        <taxon>Streptomyces</taxon>
    </lineage>
</organism>
<dbReference type="STRING" id="408015.SXIM_24870"/>
<keyword evidence="2" id="KW-1185">Reference proteome</keyword>
<proteinExistence type="predicted"/>
<sequence>MVGHDHRPFTAVRRRYPARVRFTSPATRPPSARPATFGDTIFITAPIARGPSAPPAFASATASVTIAASSSSLSCCGRYSESTLPSARSRSACSARPPLSNASAASRRFFASRAMTFCTSSSESSRASLPAVSS</sequence>